<evidence type="ECO:0000256" key="1">
    <source>
        <dbReference type="PROSITE-ProRule" id="PRU00221"/>
    </source>
</evidence>
<organism evidence="3 4">
    <name type="scientific">Reticulomyxa filosa</name>
    <dbReference type="NCBI Taxonomy" id="46433"/>
    <lineage>
        <taxon>Eukaryota</taxon>
        <taxon>Sar</taxon>
        <taxon>Rhizaria</taxon>
        <taxon>Retaria</taxon>
        <taxon>Foraminifera</taxon>
        <taxon>Monothalamids</taxon>
        <taxon>Reticulomyxidae</taxon>
        <taxon>Reticulomyxa</taxon>
    </lineage>
</organism>
<dbReference type="SUPFAM" id="SSF50969">
    <property type="entry name" value="YVTN repeat-like/Quinoprotein amine dehydrogenase"/>
    <property type="match status" value="1"/>
</dbReference>
<dbReference type="InterPro" id="IPR015943">
    <property type="entry name" value="WD40/YVTN_repeat-like_dom_sf"/>
</dbReference>
<dbReference type="EMBL" id="ASPP01000373">
    <property type="protein sequence ID" value="ETO36706.1"/>
    <property type="molecule type" value="Genomic_DNA"/>
</dbReference>
<dbReference type="OrthoDB" id="10260946at2759"/>
<keyword evidence="4" id="KW-1185">Reference proteome</keyword>
<keyword evidence="1" id="KW-0853">WD repeat</keyword>
<dbReference type="Gene3D" id="2.120.10.80">
    <property type="entry name" value="Kelch-type beta propeller"/>
    <property type="match status" value="1"/>
</dbReference>
<comment type="caution">
    <text evidence="3">The sequence shown here is derived from an EMBL/GenBank/DDBJ whole genome shotgun (WGS) entry which is preliminary data.</text>
</comment>
<dbReference type="AlphaFoldDB" id="X6PER8"/>
<dbReference type="InterPro" id="IPR011044">
    <property type="entry name" value="Quino_amine_DH_bsu"/>
</dbReference>
<dbReference type="InterPro" id="IPR015915">
    <property type="entry name" value="Kelch-typ_b-propeller"/>
</dbReference>
<protein>
    <submittedName>
        <fullName evidence="3">Uncharacterized protein</fullName>
    </submittedName>
</protein>
<dbReference type="Gene3D" id="2.130.10.10">
    <property type="entry name" value="YVTN repeat-like/Quinoprotein amine dehydrogenase"/>
    <property type="match status" value="1"/>
</dbReference>
<sequence>MQESEQWNKYTAVFNYQHRALMLFDENKSKIEMIRIDDNKKASLKFNVHIESCDPIDNVTHAKWACLILNGTWYFRTENATEREHLSNIFSKFNSPEIMLEDNDSQIHKEPCNGHCMAVEELCQQWEEKEHSSLCDISHYPMDKYIVHYKHTISADILPSRFAASNPYSSLPICDTKNYKLIQDPGYPNLSVEDAIDKMLHEAYVALHKIEYTDYESDYIEHDPSIFLTMDEIKELYYHELHKYMGYPLQLHHLCALLLYCNESCYAAFISDQMQFKYKKWSYLDWYLQEAIRILHKYERIEETDTNLYCKVKLRQYKQKFKPGYFTTYVSVSDFREDEDTSDDEMILYFHYSMRRAPDIASCCLSWISPNNGNRIVFARSFKAIDKVQQKDDEKQFTFNVKVDMREQKAFLTSAKYDYFKRLAIQIKKGKHFFDDMNLIYLISKEFQANTEENFLNLSLLEEWEKDNINKEKYKTQKNKFQSQRCCNDNVNSFYMFLFDKGFLKKGTPIQKSMLLTICDGLPFGEKDPFDDDDDDDDDPSDEVDNPSDEVDACLPFFPLIDLPISMYKHQCISHDDEILIFVENACYSYHTLKCEYKHVCNLDNVQRDGYCVKLNKNNSDGITLLFFGAKHTLVMQYSSIWNNRHKTNHSNQWIPFTDNNNKPVHIGMSDGDYRGARAIISGSNNHLLFITNFPNNITVFNLHTFRVVKHAVLPVHKMRDHCFVPASSKLKDNTNIHNMLLFHKDKGLEIEYEEDRNIFIFFTARVCTTMRSLSCYGFVCISDFILFFGGKNKDSTSREVHRYSITKHEWTKLEQTLPIPLRYCVAVLNRGKYIHVIGGANESILSIHIKKRTEELMAEETKLEREWIERESLEIKREIKKGINSIKEELNEMQKPTIKKLKKTEEVNKIMKWWTSSLYCINDLNIIIAKYIVGRCFKPKCPSDDKNSRDAPHVKNTAVKKTRHSAPIHSPDGKMILRSEGNTFVLWNTLGEQITEFRACVTTPQFSPDGGMIAFGYRNGTVQIWDVKSKKKSFWEKSHLINTKQVYNFHPMVVLLCLIQREKH</sequence>
<gene>
    <name evidence="3" type="ORF">RFI_00355</name>
</gene>
<dbReference type="PROSITE" id="PS50082">
    <property type="entry name" value="WD_REPEATS_2"/>
    <property type="match status" value="1"/>
</dbReference>
<feature type="compositionally biased region" description="Basic and acidic residues" evidence="2">
    <location>
        <begin position="943"/>
        <end position="954"/>
    </location>
</feature>
<name>X6PER8_RETFI</name>
<feature type="region of interest" description="Disordered" evidence="2">
    <location>
        <begin position="943"/>
        <end position="972"/>
    </location>
</feature>
<accession>X6PER8</accession>
<evidence type="ECO:0000313" key="4">
    <source>
        <dbReference type="Proteomes" id="UP000023152"/>
    </source>
</evidence>
<dbReference type="SUPFAM" id="SSF50965">
    <property type="entry name" value="Galactose oxidase, central domain"/>
    <property type="match status" value="1"/>
</dbReference>
<proteinExistence type="predicted"/>
<dbReference type="Proteomes" id="UP000023152">
    <property type="component" value="Unassembled WGS sequence"/>
</dbReference>
<evidence type="ECO:0000313" key="3">
    <source>
        <dbReference type="EMBL" id="ETO36706.1"/>
    </source>
</evidence>
<feature type="repeat" description="WD" evidence="1">
    <location>
        <begin position="995"/>
        <end position="1030"/>
    </location>
</feature>
<feature type="region of interest" description="Disordered" evidence="2">
    <location>
        <begin position="529"/>
        <end position="550"/>
    </location>
</feature>
<reference evidence="3 4" key="1">
    <citation type="journal article" date="2013" name="Curr. Biol.">
        <title>The Genome of the Foraminiferan Reticulomyxa filosa.</title>
        <authorList>
            <person name="Glockner G."/>
            <person name="Hulsmann N."/>
            <person name="Schleicher M."/>
            <person name="Noegel A.A."/>
            <person name="Eichinger L."/>
            <person name="Gallinger C."/>
            <person name="Pawlowski J."/>
            <person name="Sierra R."/>
            <person name="Euteneuer U."/>
            <person name="Pillet L."/>
            <person name="Moustafa A."/>
            <person name="Platzer M."/>
            <person name="Groth M."/>
            <person name="Szafranski K."/>
            <person name="Schliwa M."/>
        </authorList>
    </citation>
    <scope>NUCLEOTIDE SEQUENCE [LARGE SCALE GENOMIC DNA]</scope>
</reference>
<dbReference type="InterPro" id="IPR001680">
    <property type="entry name" value="WD40_rpt"/>
</dbReference>
<evidence type="ECO:0000256" key="2">
    <source>
        <dbReference type="SAM" id="MobiDB-lite"/>
    </source>
</evidence>
<dbReference type="InterPro" id="IPR011043">
    <property type="entry name" value="Gal_Oxase/kelch_b-propeller"/>
</dbReference>